<evidence type="ECO:0000259" key="7">
    <source>
        <dbReference type="Pfam" id="PF02687"/>
    </source>
</evidence>
<feature type="transmembrane region" description="Helical" evidence="6">
    <location>
        <begin position="431"/>
        <end position="454"/>
    </location>
</feature>
<reference evidence="10" key="1">
    <citation type="journal article" date="2019" name="Int. J. Syst. Evol. Microbiol.">
        <title>The Global Catalogue of Microorganisms (GCM) 10K type strain sequencing project: providing services to taxonomists for standard genome sequencing and annotation.</title>
        <authorList>
            <consortium name="The Broad Institute Genomics Platform"/>
            <consortium name="The Broad Institute Genome Sequencing Center for Infectious Disease"/>
            <person name="Wu L."/>
            <person name="Ma J."/>
        </authorList>
    </citation>
    <scope>NUCLEOTIDE SEQUENCE [LARGE SCALE GENOMIC DNA]</scope>
    <source>
        <strain evidence="10">JCM 17705</strain>
    </source>
</reference>
<feature type="transmembrane region" description="Helical" evidence="6">
    <location>
        <begin position="770"/>
        <end position="790"/>
    </location>
</feature>
<feature type="transmembrane region" description="Helical" evidence="6">
    <location>
        <begin position="292"/>
        <end position="317"/>
    </location>
</feature>
<evidence type="ECO:0000256" key="1">
    <source>
        <dbReference type="ARBA" id="ARBA00004651"/>
    </source>
</evidence>
<dbReference type="PANTHER" id="PTHR30572:SF18">
    <property type="entry name" value="ABC-TYPE MACROLIDE FAMILY EXPORT SYSTEM PERMEASE COMPONENT 2"/>
    <property type="match status" value="1"/>
</dbReference>
<evidence type="ECO:0000256" key="6">
    <source>
        <dbReference type="SAM" id="Phobius"/>
    </source>
</evidence>
<evidence type="ECO:0000256" key="5">
    <source>
        <dbReference type="ARBA" id="ARBA00023136"/>
    </source>
</evidence>
<feature type="transmembrane region" description="Helical" evidence="6">
    <location>
        <begin position="386"/>
        <end position="410"/>
    </location>
</feature>
<keyword evidence="3 6" id="KW-0812">Transmembrane</keyword>
<sequence>MIRNYIKTAFRSLRSNKGFTAINIGGLALGLAACLLIVFYVVDELSYDRYNTNADRIYRVNEDLKFGNNSVLYAVAMPPLADALKADFPQVENAVRIRNAGTYHIKKDGINIKENKVAYADPAIFKVFTLPVINGDAATALSEPNTIVLTETSAKKYFNNTNVVGKTLLIDDHINFKVTAVIKDIPKQSHFNFDFFVSMTTWPDSHTNQWLRSDYNTYVLLREGADAKKFESSLQGFLNKHSAAEMQSDLNMSIDGFEKNGNYFRLNLTPLTDIHLRSNRTGELSPNSTLQYVYIFSAIALFILIIACVNFMNLATARSANRAREVGVRKVLGSSRGYLVAQFLTESVMVTLAATLIACVVALLSLPYFNDLAGKEIVVSAQALKWLVPTLILIVVIVGALAGSYPAFYLSAFQPINVLKGKLANGFKNGMLRSSLVVFQFAISIVLIIGTLVIHNQLNYIQTKNLGYNREQVLIVQNAFELNDQAWIFKDEVKQLPGVSNATLTGFLPTSRWHNTSMFYKDATLDPKKSLFPETWQIDEDYISTLNMKMVAGRSFSNRMPTDSLGVIINETAAKFLDMKEPLNKVLYRSLGGKHAAENVKVYHIVGVVKDFHFSSLRENIAPVVMVMDKNNGALSIKVNSANIKDVIAKIEDRWKTIAPSIKMDFSFMDQDFDASYRAEQRIGQIFLIFTTLAIIIACLGLFGLAAYAAEQRTKEIGIRKILGASISGIVGMLSKDFLKLVFIAILIATPLAWYMMYKWLQDFAYRETIHWWVIAIAGGAAIMVAFLTISFQSIKAALINPVKSLRSE</sequence>
<dbReference type="PROSITE" id="PS51257">
    <property type="entry name" value="PROKAR_LIPOPROTEIN"/>
    <property type="match status" value="1"/>
</dbReference>
<evidence type="ECO:0000256" key="4">
    <source>
        <dbReference type="ARBA" id="ARBA00022989"/>
    </source>
</evidence>
<dbReference type="PANTHER" id="PTHR30572">
    <property type="entry name" value="MEMBRANE COMPONENT OF TRANSPORTER-RELATED"/>
    <property type="match status" value="1"/>
</dbReference>
<keyword evidence="5 6" id="KW-0472">Membrane</keyword>
<evidence type="ECO:0000313" key="9">
    <source>
        <dbReference type="EMBL" id="GAA4311263.1"/>
    </source>
</evidence>
<feature type="transmembrane region" description="Helical" evidence="6">
    <location>
        <begin position="21"/>
        <end position="42"/>
    </location>
</feature>
<feature type="domain" description="MacB-like periplasmic core" evidence="8">
    <location>
        <begin position="20"/>
        <end position="235"/>
    </location>
</feature>
<evidence type="ECO:0000256" key="2">
    <source>
        <dbReference type="ARBA" id="ARBA00022475"/>
    </source>
</evidence>
<keyword evidence="2" id="KW-1003">Cell membrane</keyword>
<dbReference type="EMBL" id="BAABFT010000001">
    <property type="protein sequence ID" value="GAA4311263.1"/>
    <property type="molecule type" value="Genomic_DNA"/>
</dbReference>
<comment type="subcellular location">
    <subcellularLocation>
        <location evidence="1">Cell membrane</location>
        <topology evidence="1">Multi-pass membrane protein</topology>
    </subcellularLocation>
</comment>
<dbReference type="Proteomes" id="UP001500582">
    <property type="component" value="Unassembled WGS sequence"/>
</dbReference>
<dbReference type="InterPro" id="IPR050250">
    <property type="entry name" value="Macrolide_Exporter_MacB"/>
</dbReference>
<comment type="caution">
    <text evidence="9">The sequence shown here is derived from an EMBL/GenBank/DDBJ whole genome shotgun (WGS) entry which is preliminary data.</text>
</comment>
<gene>
    <name evidence="9" type="ORF">GCM10023149_06200</name>
</gene>
<feature type="transmembrane region" description="Helical" evidence="6">
    <location>
        <begin position="686"/>
        <end position="710"/>
    </location>
</feature>
<feature type="domain" description="ABC3 transporter permease C-terminal" evidence="7">
    <location>
        <begin position="689"/>
        <end position="802"/>
    </location>
</feature>
<dbReference type="RefSeq" id="WP_345209524.1">
    <property type="nucleotide sequence ID" value="NZ_BAABFT010000001.1"/>
</dbReference>
<proteinExistence type="predicted"/>
<protein>
    <submittedName>
        <fullName evidence="9">ABC transporter permease</fullName>
    </submittedName>
</protein>
<evidence type="ECO:0000313" key="10">
    <source>
        <dbReference type="Proteomes" id="UP001500582"/>
    </source>
</evidence>
<dbReference type="Pfam" id="PF12704">
    <property type="entry name" value="MacB_PCD"/>
    <property type="match status" value="1"/>
</dbReference>
<dbReference type="Pfam" id="PF02687">
    <property type="entry name" value="FtsX"/>
    <property type="match status" value="2"/>
</dbReference>
<keyword evidence="4 6" id="KW-1133">Transmembrane helix</keyword>
<name>A0ABP8FUT5_9SPHI</name>
<evidence type="ECO:0000256" key="3">
    <source>
        <dbReference type="ARBA" id="ARBA00022692"/>
    </source>
</evidence>
<feature type="transmembrane region" description="Helical" evidence="6">
    <location>
        <begin position="738"/>
        <end position="758"/>
    </location>
</feature>
<dbReference type="InterPro" id="IPR003838">
    <property type="entry name" value="ABC3_permease_C"/>
</dbReference>
<keyword evidence="10" id="KW-1185">Reference proteome</keyword>
<organism evidence="9 10">
    <name type="scientific">Mucilaginibacter gynuensis</name>
    <dbReference type="NCBI Taxonomy" id="1302236"/>
    <lineage>
        <taxon>Bacteria</taxon>
        <taxon>Pseudomonadati</taxon>
        <taxon>Bacteroidota</taxon>
        <taxon>Sphingobacteriia</taxon>
        <taxon>Sphingobacteriales</taxon>
        <taxon>Sphingobacteriaceae</taxon>
        <taxon>Mucilaginibacter</taxon>
    </lineage>
</organism>
<feature type="transmembrane region" description="Helical" evidence="6">
    <location>
        <begin position="338"/>
        <end position="366"/>
    </location>
</feature>
<accession>A0ABP8FUT5</accession>
<evidence type="ECO:0000259" key="8">
    <source>
        <dbReference type="Pfam" id="PF12704"/>
    </source>
</evidence>
<feature type="domain" description="ABC3 transporter permease C-terminal" evidence="7">
    <location>
        <begin position="298"/>
        <end position="407"/>
    </location>
</feature>
<dbReference type="InterPro" id="IPR025857">
    <property type="entry name" value="MacB_PCD"/>
</dbReference>